<dbReference type="CDD" id="cd01300">
    <property type="entry name" value="YtcJ_like"/>
    <property type="match status" value="1"/>
</dbReference>
<dbReference type="SUPFAM" id="SSF51338">
    <property type="entry name" value="Composite domain of metallo-dependent hydrolases"/>
    <property type="match status" value="1"/>
</dbReference>
<reference evidence="4" key="1">
    <citation type="submission" date="2018-02" db="EMBL/GenBank/DDBJ databases">
        <authorList>
            <person name="Hausmann B."/>
        </authorList>
    </citation>
    <scope>NUCLEOTIDE SEQUENCE [LARGE SCALE GENOMIC DNA]</scope>
    <source>
        <strain evidence="4">Peat soil MAG SbA1</strain>
    </source>
</reference>
<dbReference type="SUPFAM" id="SSF51556">
    <property type="entry name" value="Metallo-dependent hydrolases"/>
    <property type="match status" value="1"/>
</dbReference>
<dbReference type="GO" id="GO:0016810">
    <property type="term" value="F:hydrolase activity, acting on carbon-nitrogen (but not peptide) bonds"/>
    <property type="evidence" value="ECO:0007669"/>
    <property type="project" value="InterPro"/>
</dbReference>
<keyword evidence="3" id="KW-0378">Hydrolase</keyword>
<evidence type="ECO:0000259" key="2">
    <source>
        <dbReference type="Pfam" id="PF07969"/>
    </source>
</evidence>
<dbReference type="Proteomes" id="UP000238701">
    <property type="component" value="Unassembled WGS sequence"/>
</dbReference>
<organism evidence="3 4">
    <name type="scientific">Candidatus Sulfotelmatobacter kueseliae</name>
    <dbReference type="NCBI Taxonomy" id="2042962"/>
    <lineage>
        <taxon>Bacteria</taxon>
        <taxon>Pseudomonadati</taxon>
        <taxon>Acidobacteriota</taxon>
        <taxon>Terriglobia</taxon>
        <taxon>Terriglobales</taxon>
        <taxon>Candidatus Korobacteraceae</taxon>
        <taxon>Candidatus Sulfotelmatobacter</taxon>
    </lineage>
</organism>
<keyword evidence="1" id="KW-0732">Signal</keyword>
<dbReference type="InterPro" id="IPR033932">
    <property type="entry name" value="YtcJ-like"/>
</dbReference>
<evidence type="ECO:0000256" key="1">
    <source>
        <dbReference type="SAM" id="SignalP"/>
    </source>
</evidence>
<accession>A0A2U3KA57</accession>
<evidence type="ECO:0000313" key="3">
    <source>
        <dbReference type="EMBL" id="SPF36545.1"/>
    </source>
</evidence>
<evidence type="ECO:0000313" key="4">
    <source>
        <dbReference type="Proteomes" id="UP000238701"/>
    </source>
</evidence>
<name>A0A2U3KA57_9BACT</name>
<dbReference type="PANTHER" id="PTHR22642:SF2">
    <property type="entry name" value="PROTEIN LONG AFTER FAR-RED 3"/>
    <property type="match status" value="1"/>
</dbReference>
<proteinExistence type="predicted"/>
<dbReference type="EMBL" id="OMOD01000063">
    <property type="protein sequence ID" value="SPF36545.1"/>
    <property type="molecule type" value="Genomic_DNA"/>
</dbReference>
<dbReference type="Pfam" id="PF07969">
    <property type="entry name" value="Amidohydro_3"/>
    <property type="match status" value="1"/>
</dbReference>
<feature type="domain" description="Amidohydrolase 3" evidence="2">
    <location>
        <begin position="70"/>
        <end position="562"/>
    </location>
</feature>
<dbReference type="Gene3D" id="3.10.310.70">
    <property type="match status" value="1"/>
</dbReference>
<dbReference type="Gene3D" id="2.30.40.10">
    <property type="entry name" value="Urease, subunit C, domain 1"/>
    <property type="match status" value="1"/>
</dbReference>
<dbReference type="InterPro" id="IPR011059">
    <property type="entry name" value="Metal-dep_hydrolase_composite"/>
</dbReference>
<sequence>MSRWVLTLLLCSCLQGASFAGADERVLYNGKIFTGEPEHPYAEAVAIRGDKIVAVGNRDEVSKAATASAEFIDLKGNFLMPGLIDSHCHAIDGGMTLISADIGENVQSMDELVAFAAGAKKSGRGMQGDILTVSGIPLAFWSKNRELNDSFNTGPYADQPVLLEGMDGHTAWANKVLLKRAGIDKQLISGLDAVGRGYYGFGPDFEPNGFLVDAGVDKVDEVLPKPSPERMLAAGRAAVEYMHGLGITAWLDAAASDEILATYRSLAESGDLKSHVAALPVIEFKLGHPEQQLAKALEWRDRFKNVPGVKIVGIKVFADGVLEYPSQTAVLSRPYRNTGRNGELLFAPADFARIAIAADKQGMLVHVHAIGDQAVTEALNGIAAARKANGNFGLPHTITHLQLIRPEDIPRFRELGVIASFQLYWATAETDTIELVKPYIDPALYAWQYPARSVLDEGGTIAGASDWPVSTANVFRAIYQAETRQGPEGVLDASQRVPREAMLYAYTRNAARALAEQARIGSIAPGKQADFALLDRDVLTVTAEEARDTKVLWTIVGGKTVYGAQP</sequence>
<dbReference type="PANTHER" id="PTHR22642">
    <property type="entry name" value="IMIDAZOLONEPROPIONASE"/>
    <property type="match status" value="1"/>
</dbReference>
<dbReference type="AlphaFoldDB" id="A0A2U3KA57"/>
<protein>
    <submittedName>
        <fullName evidence="3">Amidohydrolase 3</fullName>
    </submittedName>
</protein>
<dbReference type="OrthoDB" id="9767366at2"/>
<feature type="signal peptide" evidence="1">
    <location>
        <begin position="1"/>
        <end position="22"/>
    </location>
</feature>
<feature type="chain" id="PRO_5015701168" evidence="1">
    <location>
        <begin position="23"/>
        <end position="566"/>
    </location>
</feature>
<gene>
    <name evidence="3" type="ORF">SBA1_1550004</name>
</gene>
<dbReference type="InterPro" id="IPR032466">
    <property type="entry name" value="Metal_Hydrolase"/>
</dbReference>
<dbReference type="Gene3D" id="3.20.20.140">
    <property type="entry name" value="Metal-dependent hydrolases"/>
    <property type="match status" value="1"/>
</dbReference>
<dbReference type="InterPro" id="IPR013108">
    <property type="entry name" value="Amidohydro_3"/>
</dbReference>